<keyword evidence="1" id="KW-1133">Transmembrane helix</keyword>
<name>A0A7U9PUW9_9ACTN</name>
<organism evidence="2 3">
    <name type="scientific">Streptomyces chrestomyceticus JCM 4735</name>
    <dbReference type="NCBI Taxonomy" id="1306181"/>
    <lineage>
        <taxon>Bacteria</taxon>
        <taxon>Bacillati</taxon>
        <taxon>Actinomycetota</taxon>
        <taxon>Actinomycetes</taxon>
        <taxon>Kitasatosporales</taxon>
        <taxon>Streptomycetaceae</taxon>
        <taxon>Streptomyces</taxon>
    </lineage>
</organism>
<feature type="transmembrane region" description="Helical" evidence="1">
    <location>
        <begin position="135"/>
        <end position="158"/>
    </location>
</feature>
<feature type="transmembrane region" description="Helical" evidence="1">
    <location>
        <begin position="196"/>
        <end position="218"/>
    </location>
</feature>
<dbReference type="EMBL" id="BHZC01000001">
    <property type="protein sequence ID" value="GCD32528.1"/>
    <property type="molecule type" value="Genomic_DNA"/>
</dbReference>
<dbReference type="Pfam" id="PF22564">
    <property type="entry name" value="HAAS"/>
    <property type="match status" value="1"/>
</dbReference>
<feature type="transmembrane region" description="Helical" evidence="1">
    <location>
        <begin position="93"/>
        <end position="115"/>
    </location>
</feature>
<protein>
    <submittedName>
        <fullName evidence="2">Uncharacterized protein</fullName>
    </submittedName>
</protein>
<proteinExistence type="predicted"/>
<dbReference type="AlphaFoldDB" id="A0A7U9PUW9"/>
<feature type="transmembrane region" description="Helical" evidence="1">
    <location>
        <begin position="170"/>
        <end position="190"/>
    </location>
</feature>
<dbReference type="Proteomes" id="UP000287830">
    <property type="component" value="Unassembled WGS sequence"/>
</dbReference>
<sequence length="227" mass="23334">MRDAGEKADTGGGRVIDHYVAELDKALAGPRAAKADLLTEVRDGLTDAAEAYEAAGLDRTSAERQAVRDFGPVPVIAPGYQAELGLSQGRRTALLICVVMLVQPVAWWALGHLATGLSIGRADPGYLAVDVVVRWAGGGAIVLGLAAVLATGSGVRFLGVRRQVARLTGLFAFAVCAVFSVLGVLLTWLSTSPGMLLSPVGLPGTLVLLGLPLAGIGASGRRCLRAA</sequence>
<dbReference type="NCBIfam" id="NF038403">
    <property type="entry name" value="perm_prefix_1"/>
    <property type="match status" value="1"/>
</dbReference>
<comment type="caution">
    <text evidence="2">The sequence shown here is derived from an EMBL/GenBank/DDBJ whole genome shotgun (WGS) entry which is preliminary data.</text>
</comment>
<dbReference type="InterPro" id="IPR047928">
    <property type="entry name" value="Perm_prefix_1"/>
</dbReference>
<evidence type="ECO:0000313" key="3">
    <source>
        <dbReference type="Proteomes" id="UP000287830"/>
    </source>
</evidence>
<reference evidence="2 3" key="1">
    <citation type="submission" date="2018-11" db="EMBL/GenBank/DDBJ databases">
        <title>Whole genome sequence of Streptomyces chrestomyceticus NBRC 13444(T).</title>
        <authorList>
            <person name="Komaki H."/>
            <person name="Tamura T."/>
        </authorList>
    </citation>
    <scope>NUCLEOTIDE SEQUENCE [LARGE SCALE GENOMIC DNA]</scope>
    <source>
        <strain evidence="2 3">NBRC 13444</strain>
    </source>
</reference>
<evidence type="ECO:0000256" key="1">
    <source>
        <dbReference type="SAM" id="Phobius"/>
    </source>
</evidence>
<accession>A0A7U9PUW9</accession>
<gene>
    <name evidence="2" type="ORF">OEIGOIKO_00242</name>
</gene>
<evidence type="ECO:0000313" key="2">
    <source>
        <dbReference type="EMBL" id="GCD32528.1"/>
    </source>
</evidence>
<keyword evidence="1" id="KW-0472">Membrane</keyword>
<keyword evidence="1" id="KW-0812">Transmembrane</keyword>